<dbReference type="Gene3D" id="3.40.50.720">
    <property type="entry name" value="NAD(P)-binding Rossmann-like Domain"/>
    <property type="match status" value="1"/>
</dbReference>
<dbReference type="GO" id="GO:0016491">
    <property type="term" value="F:oxidoreductase activity"/>
    <property type="evidence" value="ECO:0007669"/>
    <property type="project" value="UniProtKB-KW"/>
</dbReference>
<accession>A0A327X8Z3</accession>
<evidence type="ECO:0000313" key="3">
    <source>
        <dbReference type="EMBL" id="RAK03179.1"/>
    </source>
</evidence>
<keyword evidence="2" id="KW-0560">Oxidoreductase</keyword>
<dbReference type="PRINTS" id="PR00080">
    <property type="entry name" value="SDRFAMILY"/>
</dbReference>
<evidence type="ECO:0000313" key="4">
    <source>
        <dbReference type="Proteomes" id="UP000248790"/>
    </source>
</evidence>
<organism evidence="3 4">
    <name type="scientific">Larkinella arboricola</name>
    <dbReference type="NCBI Taxonomy" id="643671"/>
    <lineage>
        <taxon>Bacteria</taxon>
        <taxon>Pseudomonadati</taxon>
        <taxon>Bacteroidota</taxon>
        <taxon>Cytophagia</taxon>
        <taxon>Cytophagales</taxon>
        <taxon>Spirosomataceae</taxon>
        <taxon>Larkinella</taxon>
    </lineage>
</organism>
<evidence type="ECO:0000256" key="1">
    <source>
        <dbReference type="ARBA" id="ARBA00006484"/>
    </source>
</evidence>
<sequence>MSNTIYFPDRFKGQVAIITGGADGLGKSIAGRLGAEGASLALFDRNASLLEQTQQELTALNIPVRTYTVDISEEEAVKTAVAQTVADFGKIDVLVHSAGIVGPTSTNITAYETADFAKVLAINLFGSFLMTKYTVSHMAERGYGRILLIASIAGKEGNPGMVGYSTSKAGVIGLVKAIAKEYATAGITVNGLAPAVIKTAMNADTAPEQLAYMTAKIPMGRLGEPDEVAAMSTFIVSPENSFSTGFIYDISGGRATY</sequence>
<comment type="similarity">
    <text evidence="1">Belongs to the short-chain dehydrogenases/reductases (SDR) family.</text>
</comment>
<evidence type="ECO:0000256" key="2">
    <source>
        <dbReference type="ARBA" id="ARBA00023002"/>
    </source>
</evidence>
<dbReference type="FunFam" id="3.40.50.720:FF:000173">
    <property type="entry name" value="3-oxoacyl-[acyl-carrier protein] reductase"/>
    <property type="match status" value="1"/>
</dbReference>
<dbReference type="Proteomes" id="UP000248790">
    <property type="component" value="Unassembled WGS sequence"/>
</dbReference>
<dbReference type="InterPro" id="IPR036291">
    <property type="entry name" value="NAD(P)-bd_dom_sf"/>
</dbReference>
<dbReference type="PRINTS" id="PR00081">
    <property type="entry name" value="GDHRDH"/>
</dbReference>
<dbReference type="OrthoDB" id="9788235at2"/>
<comment type="caution">
    <text evidence="3">The sequence shown here is derived from an EMBL/GenBank/DDBJ whole genome shotgun (WGS) entry which is preliminary data.</text>
</comment>
<dbReference type="Pfam" id="PF13561">
    <property type="entry name" value="adh_short_C2"/>
    <property type="match status" value="1"/>
</dbReference>
<protein>
    <submittedName>
        <fullName evidence="3">3-oxoacyl-[acyl-carrier protein] reductase</fullName>
    </submittedName>
</protein>
<dbReference type="InterPro" id="IPR020904">
    <property type="entry name" value="Sc_DH/Rdtase_CS"/>
</dbReference>
<dbReference type="RefSeq" id="WP_111627310.1">
    <property type="nucleotide sequence ID" value="NZ_QLMC01000001.1"/>
</dbReference>
<dbReference type="PANTHER" id="PTHR24321">
    <property type="entry name" value="DEHYDROGENASES, SHORT CHAIN"/>
    <property type="match status" value="1"/>
</dbReference>
<dbReference type="AlphaFoldDB" id="A0A327X8Z3"/>
<dbReference type="SUPFAM" id="SSF51735">
    <property type="entry name" value="NAD(P)-binding Rossmann-fold domains"/>
    <property type="match status" value="1"/>
</dbReference>
<dbReference type="PANTHER" id="PTHR24321:SF8">
    <property type="entry name" value="ESTRADIOL 17-BETA-DEHYDROGENASE 8-RELATED"/>
    <property type="match status" value="1"/>
</dbReference>
<name>A0A327X8Z3_LARAB</name>
<proteinExistence type="inferred from homology"/>
<reference evidence="3 4" key="1">
    <citation type="submission" date="2018-06" db="EMBL/GenBank/DDBJ databases">
        <title>Genomic Encyclopedia of Archaeal and Bacterial Type Strains, Phase II (KMG-II): from individual species to whole genera.</title>
        <authorList>
            <person name="Goeker M."/>
        </authorList>
    </citation>
    <scope>NUCLEOTIDE SEQUENCE [LARGE SCALE GENOMIC DNA]</scope>
    <source>
        <strain evidence="3 4">DSM 21851</strain>
    </source>
</reference>
<keyword evidence="4" id="KW-1185">Reference proteome</keyword>
<gene>
    <name evidence="3" type="ORF">LX87_01301</name>
</gene>
<dbReference type="PROSITE" id="PS00061">
    <property type="entry name" value="ADH_SHORT"/>
    <property type="match status" value="1"/>
</dbReference>
<dbReference type="EMBL" id="QLMC01000001">
    <property type="protein sequence ID" value="RAK03179.1"/>
    <property type="molecule type" value="Genomic_DNA"/>
</dbReference>
<dbReference type="InterPro" id="IPR002347">
    <property type="entry name" value="SDR_fam"/>
</dbReference>